<comment type="caution">
    <text evidence="1">The sequence shown here is derived from an EMBL/GenBank/DDBJ whole genome shotgun (WGS) entry which is preliminary data.</text>
</comment>
<evidence type="ECO:0000313" key="2">
    <source>
        <dbReference type="Proteomes" id="UP000218238"/>
    </source>
</evidence>
<protein>
    <submittedName>
        <fullName evidence="1">SAM-dependent methyltransferase</fullName>
    </submittedName>
</protein>
<dbReference type="Pfam" id="PF06080">
    <property type="entry name" value="DUF938"/>
    <property type="match status" value="1"/>
</dbReference>
<dbReference type="Proteomes" id="UP000218238">
    <property type="component" value="Unassembled WGS sequence"/>
</dbReference>
<dbReference type="GO" id="GO:0032259">
    <property type="term" value="P:methylation"/>
    <property type="evidence" value="ECO:0007669"/>
    <property type="project" value="UniProtKB-KW"/>
</dbReference>
<sequence>MSNKQFAPATQRNREAILEVLLQVLPSRGTILEIASGTGEHATYFAPSLKPRKWLPSDPSAIARDSIAAWLQELPSENLYPPIELDASLPVWSLESMDLQDLEICAIANINMIHISPWQACLGLMAGARRILPSGGILYMYGPYKLNGKHTAPSNEAFDASLQMQNPEWGVRDLDDAIAAAKAQNLTLIKTVQMPANNLSVVFQRD</sequence>
<dbReference type="OrthoDB" id="450870at2"/>
<dbReference type="EMBL" id="NTFS01000466">
    <property type="protein sequence ID" value="PAX51130.1"/>
    <property type="molecule type" value="Genomic_DNA"/>
</dbReference>
<dbReference type="Gene3D" id="3.40.50.150">
    <property type="entry name" value="Vaccinia Virus protein VP39"/>
    <property type="match status" value="1"/>
</dbReference>
<dbReference type="SUPFAM" id="SSF53335">
    <property type="entry name" value="S-adenosyl-L-methionine-dependent methyltransferases"/>
    <property type="match status" value="1"/>
</dbReference>
<keyword evidence="1" id="KW-0808">Transferase</keyword>
<name>A0A2A2TBL9_9CYAN</name>
<keyword evidence="1" id="KW-0489">Methyltransferase</keyword>
<keyword evidence="2" id="KW-1185">Reference proteome</keyword>
<dbReference type="PANTHER" id="PTHR20974">
    <property type="entry name" value="UPF0585 PROTEIN CG18661"/>
    <property type="match status" value="1"/>
</dbReference>
<organism evidence="1 2">
    <name type="scientific">Brunnivagina elsteri CCALA 953</name>
    <dbReference type="NCBI Taxonomy" id="987040"/>
    <lineage>
        <taxon>Bacteria</taxon>
        <taxon>Bacillati</taxon>
        <taxon>Cyanobacteriota</taxon>
        <taxon>Cyanophyceae</taxon>
        <taxon>Nostocales</taxon>
        <taxon>Calotrichaceae</taxon>
        <taxon>Brunnivagina</taxon>
    </lineage>
</organism>
<reference evidence="1 2" key="1">
    <citation type="submission" date="2017-08" db="EMBL/GenBank/DDBJ databases">
        <title>Draft genome sequence of filamentous cyanobacterium Calothrix elsteri CCALA 953.</title>
        <authorList>
            <person name="Gagunashvili A.N."/>
            <person name="Elster J."/>
            <person name="Andresson O.S."/>
        </authorList>
    </citation>
    <scope>NUCLEOTIDE SEQUENCE [LARGE SCALE GENOMIC DNA]</scope>
    <source>
        <strain evidence="1 2">CCALA 953</strain>
    </source>
</reference>
<dbReference type="PANTHER" id="PTHR20974:SF0">
    <property type="entry name" value="UPF0585 PROTEIN CG18661"/>
    <property type="match status" value="1"/>
</dbReference>
<dbReference type="InterPro" id="IPR029063">
    <property type="entry name" value="SAM-dependent_MTases_sf"/>
</dbReference>
<evidence type="ECO:0000313" key="1">
    <source>
        <dbReference type="EMBL" id="PAX51130.1"/>
    </source>
</evidence>
<dbReference type="AlphaFoldDB" id="A0A2A2TBL9"/>
<dbReference type="InterPro" id="IPR010342">
    <property type="entry name" value="DUF938"/>
</dbReference>
<dbReference type="GO" id="GO:0008168">
    <property type="term" value="F:methyltransferase activity"/>
    <property type="evidence" value="ECO:0007669"/>
    <property type="project" value="UniProtKB-KW"/>
</dbReference>
<proteinExistence type="predicted"/>
<accession>A0A2A2TBL9</accession>
<dbReference type="RefSeq" id="WP_095724511.1">
    <property type="nucleotide sequence ID" value="NZ_NTFS01000466.1"/>
</dbReference>
<gene>
    <name evidence="1" type="ORF">CK510_26525</name>
</gene>